<proteinExistence type="predicted"/>
<name>A0A4R3LPL6_9HYPH</name>
<evidence type="ECO:0000313" key="2">
    <source>
        <dbReference type="EMBL" id="TCT02414.1"/>
    </source>
</evidence>
<dbReference type="EMBL" id="SMAI01000013">
    <property type="protein sequence ID" value="TCT02414.1"/>
    <property type="molecule type" value="Genomic_DNA"/>
</dbReference>
<protein>
    <recommendedName>
        <fullName evidence="4">Helix-turn-helix protein</fullName>
    </recommendedName>
</protein>
<dbReference type="Proteomes" id="UP000294664">
    <property type="component" value="Unassembled WGS sequence"/>
</dbReference>
<evidence type="ECO:0000256" key="1">
    <source>
        <dbReference type="SAM" id="MobiDB-lite"/>
    </source>
</evidence>
<comment type="caution">
    <text evidence="2">The sequence shown here is derived from an EMBL/GenBank/DDBJ whole genome shotgun (WGS) entry which is preliminary data.</text>
</comment>
<dbReference type="GO" id="GO:0003677">
    <property type="term" value="F:DNA binding"/>
    <property type="evidence" value="ECO:0007669"/>
    <property type="project" value="InterPro"/>
</dbReference>
<dbReference type="InterPro" id="IPR010982">
    <property type="entry name" value="Lambda_DNA-bd_dom_sf"/>
</dbReference>
<evidence type="ECO:0000313" key="3">
    <source>
        <dbReference type="Proteomes" id="UP000294664"/>
    </source>
</evidence>
<feature type="region of interest" description="Disordered" evidence="1">
    <location>
        <begin position="66"/>
        <end position="91"/>
    </location>
</feature>
<dbReference type="Gene3D" id="1.10.260.40">
    <property type="entry name" value="lambda repressor-like DNA-binding domains"/>
    <property type="match status" value="1"/>
</dbReference>
<dbReference type="OrthoDB" id="9796370at2"/>
<dbReference type="AlphaFoldDB" id="A0A4R3LPL6"/>
<sequence>MQFPPVSVRQIAAACALLGLTRSELSARAGVEDAILAGLDRAPPDDILIETLRQTLEAAGVDFIDGGAPGVRLRPPPEGLRADQLNASNDG</sequence>
<dbReference type="RefSeq" id="WP_132034015.1">
    <property type="nucleotide sequence ID" value="NZ_SMAI01000013.1"/>
</dbReference>
<reference evidence="2 3" key="1">
    <citation type="submission" date="2019-03" db="EMBL/GenBank/DDBJ databases">
        <title>Genomic Encyclopedia of Type Strains, Phase IV (KMG-IV): sequencing the most valuable type-strain genomes for metagenomic binning, comparative biology and taxonomic classification.</title>
        <authorList>
            <person name="Goeker M."/>
        </authorList>
    </citation>
    <scope>NUCLEOTIDE SEQUENCE [LARGE SCALE GENOMIC DNA]</scope>
    <source>
        <strain evidence="2 3">DSM 9035</strain>
    </source>
</reference>
<evidence type="ECO:0008006" key="4">
    <source>
        <dbReference type="Google" id="ProtNLM"/>
    </source>
</evidence>
<gene>
    <name evidence="2" type="ORF">EDC64_11361</name>
</gene>
<accession>A0A4R3LPL6</accession>
<organism evidence="2 3">
    <name type="scientific">Aquabacter spiritensis</name>
    <dbReference type="NCBI Taxonomy" id="933073"/>
    <lineage>
        <taxon>Bacteria</taxon>
        <taxon>Pseudomonadati</taxon>
        <taxon>Pseudomonadota</taxon>
        <taxon>Alphaproteobacteria</taxon>
        <taxon>Hyphomicrobiales</taxon>
        <taxon>Xanthobacteraceae</taxon>
        <taxon>Aquabacter</taxon>
    </lineage>
</organism>
<keyword evidence="3" id="KW-1185">Reference proteome</keyword>